<keyword evidence="5" id="KW-0574">Periplasm</keyword>
<evidence type="ECO:0000313" key="8">
    <source>
        <dbReference type="EMBL" id="MBB6167815.1"/>
    </source>
</evidence>
<dbReference type="InterPro" id="IPR011013">
    <property type="entry name" value="Gal_mutarotase_sf_dom"/>
</dbReference>
<dbReference type="EMBL" id="JACHEH010000003">
    <property type="protein sequence ID" value="MBB6167815.1"/>
    <property type="molecule type" value="Genomic_DNA"/>
</dbReference>
<evidence type="ECO:0000256" key="2">
    <source>
        <dbReference type="ARBA" id="ARBA00005001"/>
    </source>
</evidence>
<dbReference type="Gene3D" id="2.60.40.10">
    <property type="entry name" value="Immunoglobulins"/>
    <property type="match status" value="1"/>
</dbReference>
<evidence type="ECO:0000256" key="6">
    <source>
        <dbReference type="SAM" id="MobiDB-lite"/>
    </source>
</evidence>
<evidence type="ECO:0000256" key="5">
    <source>
        <dbReference type="ARBA" id="ARBA00022764"/>
    </source>
</evidence>
<protein>
    <submittedName>
        <fullName evidence="8">Glucans biosynthesis protein</fullName>
    </submittedName>
</protein>
<keyword evidence="4" id="KW-0732">Signal</keyword>
<comment type="similarity">
    <text evidence="3">Belongs to the OpgD/OpgG family.</text>
</comment>
<dbReference type="UniPathway" id="UPA00637"/>
<name>A0A841K692_9HYPH</name>
<dbReference type="PIRSF" id="PIRSF006281">
    <property type="entry name" value="MdoG"/>
    <property type="match status" value="1"/>
</dbReference>
<dbReference type="InterPro" id="IPR007444">
    <property type="entry name" value="Glucan_biosyn_MdoG_C"/>
</dbReference>
<gene>
    <name evidence="8" type="ORF">HNQ73_001438</name>
</gene>
<dbReference type="PANTHER" id="PTHR30504:SF3">
    <property type="entry name" value="GLUCANS BIOSYNTHESIS PROTEIN D"/>
    <property type="match status" value="1"/>
</dbReference>
<comment type="caution">
    <text evidence="8">The sequence shown here is derived from an EMBL/GenBank/DDBJ whole genome shotgun (WGS) entry which is preliminary data.</text>
</comment>
<dbReference type="InterPro" id="IPR013783">
    <property type="entry name" value="Ig-like_fold"/>
</dbReference>
<reference evidence="8 9" key="1">
    <citation type="submission" date="2020-08" db="EMBL/GenBank/DDBJ databases">
        <title>Genomic Encyclopedia of Type Strains, Phase IV (KMG-IV): sequencing the most valuable type-strain genomes for metagenomic binning, comparative biology and taxonomic classification.</title>
        <authorList>
            <person name="Goeker M."/>
        </authorList>
    </citation>
    <scope>NUCLEOTIDE SEQUENCE [LARGE SCALE GENOMIC DNA]</scope>
    <source>
        <strain evidence="8 9">DSM 101465</strain>
    </source>
</reference>
<dbReference type="SUPFAM" id="SSF81296">
    <property type="entry name" value="E set domains"/>
    <property type="match status" value="1"/>
</dbReference>
<keyword evidence="9" id="KW-1185">Reference proteome</keyword>
<feature type="domain" description="Glucan biosynthesis periplasmic MdoG C-terminal" evidence="7">
    <location>
        <begin position="62"/>
        <end position="546"/>
    </location>
</feature>
<dbReference type="PANTHER" id="PTHR30504">
    <property type="entry name" value="GLUCANS BIOSYNTHESIS PROTEIN"/>
    <property type="match status" value="1"/>
</dbReference>
<dbReference type="PROSITE" id="PS51318">
    <property type="entry name" value="TAT"/>
    <property type="match status" value="1"/>
</dbReference>
<evidence type="ECO:0000256" key="3">
    <source>
        <dbReference type="ARBA" id="ARBA00009284"/>
    </source>
</evidence>
<evidence type="ECO:0000256" key="4">
    <source>
        <dbReference type="ARBA" id="ARBA00022729"/>
    </source>
</evidence>
<dbReference type="FunFam" id="2.70.98.10:FF:000001">
    <property type="entry name" value="Glucans biosynthesis protein G"/>
    <property type="match status" value="1"/>
</dbReference>
<dbReference type="GO" id="GO:0030246">
    <property type="term" value="F:carbohydrate binding"/>
    <property type="evidence" value="ECO:0007669"/>
    <property type="project" value="InterPro"/>
</dbReference>
<organism evidence="8 9">
    <name type="scientific">Chelatococcus composti</name>
    <dbReference type="NCBI Taxonomy" id="1743235"/>
    <lineage>
        <taxon>Bacteria</taxon>
        <taxon>Pseudomonadati</taxon>
        <taxon>Pseudomonadota</taxon>
        <taxon>Alphaproteobacteria</taxon>
        <taxon>Hyphomicrobiales</taxon>
        <taxon>Chelatococcaceae</taxon>
        <taxon>Chelatococcus</taxon>
    </lineage>
</organism>
<dbReference type="Proteomes" id="UP000588017">
    <property type="component" value="Unassembled WGS sequence"/>
</dbReference>
<evidence type="ECO:0000256" key="1">
    <source>
        <dbReference type="ARBA" id="ARBA00004418"/>
    </source>
</evidence>
<dbReference type="AlphaFoldDB" id="A0A841K692"/>
<dbReference type="InterPro" id="IPR014438">
    <property type="entry name" value="Glucan_biosyn_MdoG/MdoD"/>
</dbReference>
<dbReference type="InterPro" id="IPR014756">
    <property type="entry name" value="Ig_E-set"/>
</dbReference>
<dbReference type="GO" id="GO:0030288">
    <property type="term" value="C:outer membrane-bounded periplasmic space"/>
    <property type="evidence" value="ECO:0007669"/>
    <property type="project" value="TreeGrafter"/>
</dbReference>
<dbReference type="SUPFAM" id="SSF74650">
    <property type="entry name" value="Galactose mutarotase-like"/>
    <property type="match status" value="1"/>
</dbReference>
<comment type="subcellular location">
    <subcellularLocation>
        <location evidence="1">Periplasm</location>
    </subcellularLocation>
</comment>
<feature type="region of interest" description="Disordered" evidence="6">
    <location>
        <begin position="1"/>
        <end position="20"/>
    </location>
</feature>
<dbReference type="InterPro" id="IPR014718">
    <property type="entry name" value="GH-type_carb-bd"/>
</dbReference>
<dbReference type="Pfam" id="PF04349">
    <property type="entry name" value="MdoG"/>
    <property type="match status" value="1"/>
</dbReference>
<dbReference type="Gene3D" id="2.70.98.10">
    <property type="match status" value="1"/>
</dbReference>
<dbReference type="InterPro" id="IPR006311">
    <property type="entry name" value="TAT_signal"/>
</dbReference>
<accession>A0A841K692</accession>
<sequence length="549" mass="61382">MAAQPHMAYEPTDDEPPTSARRMIDRRTLLASAAATAGLAATGFAPAVLAAQGLKFGKEAPFSFEGLVARAEAMAKSPYKAPPSPPAAILDRIDYDAHGKIRFKPEYALFADGPGQFPVTFFHLGRYFQTPVRMHVVADGKAREIIYDERYFDMPPDSPAHELPAGSGFAGFRFQESRFNPDPKRDWRSNDWVAFLGASYFRAIGALYQYGLSARGIAIDVAVAGKAEEFPAFTHVYFDTPADGSDTVTVFCLLDGPSICGAYRFVMQRGEGVLMDIDSTVFLRKDVARFGLAPLTSMYWFSETVKPTAVDWRPEIHDSDGLAMWTGTGERIWRPLNNPRHTIASAFQDENPRGFGLLQRDRVFDHYLDGVFYDRRPSLWVEPKGDWGKGAVELIEIPTDDEIHDNIVAMWVPREPARAGMRKDLSYRLHWLADEPFPTSLGRCVATRLGNGGQPGQPRPAGVRKFMLEFLGPPLATIPFGEQPEPVLWASRGSFSYILTEALPNDVPGHWRVQFDLTVDGTEPVEMRCFLKLGEQVLTETWLYQYHPF</sequence>
<dbReference type="GO" id="GO:0003824">
    <property type="term" value="F:catalytic activity"/>
    <property type="evidence" value="ECO:0007669"/>
    <property type="project" value="InterPro"/>
</dbReference>
<comment type="pathway">
    <text evidence="2">Glycan metabolism; osmoregulated periplasmic glucan (OPG) biosynthesis.</text>
</comment>
<evidence type="ECO:0000313" key="9">
    <source>
        <dbReference type="Proteomes" id="UP000588017"/>
    </source>
</evidence>
<dbReference type="GO" id="GO:0051274">
    <property type="term" value="P:beta-glucan biosynthetic process"/>
    <property type="evidence" value="ECO:0007669"/>
    <property type="project" value="TreeGrafter"/>
</dbReference>
<evidence type="ECO:0000259" key="7">
    <source>
        <dbReference type="Pfam" id="PF04349"/>
    </source>
</evidence>
<proteinExistence type="inferred from homology"/>